<evidence type="ECO:0000256" key="1">
    <source>
        <dbReference type="SAM" id="SignalP"/>
    </source>
</evidence>
<organism evidence="2 3">
    <name type="scientific">Mortierella alpina</name>
    <name type="common">Oleaginous fungus</name>
    <name type="synonym">Mortierella renispora</name>
    <dbReference type="NCBI Taxonomy" id="64518"/>
    <lineage>
        <taxon>Eukaryota</taxon>
        <taxon>Fungi</taxon>
        <taxon>Fungi incertae sedis</taxon>
        <taxon>Mucoromycota</taxon>
        <taxon>Mortierellomycotina</taxon>
        <taxon>Mortierellomycetes</taxon>
        <taxon>Mortierellales</taxon>
        <taxon>Mortierellaceae</taxon>
        <taxon>Mortierella</taxon>
    </lineage>
</organism>
<dbReference type="AlphaFoldDB" id="A0A9P8D1V8"/>
<name>A0A9P8D1V8_MORAP</name>
<evidence type="ECO:0000313" key="2">
    <source>
        <dbReference type="EMBL" id="KAG9325690.1"/>
    </source>
</evidence>
<dbReference type="EMBL" id="JAIFTL010000034">
    <property type="protein sequence ID" value="KAG9325690.1"/>
    <property type="molecule type" value="Genomic_DNA"/>
</dbReference>
<dbReference type="Proteomes" id="UP000717515">
    <property type="component" value="Unassembled WGS sequence"/>
</dbReference>
<proteinExistence type="predicted"/>
<protein>
    <submittedName>
        <fullName evidence="2">Uncharacterized protein</fullName>
    </submittedName>
</protein>
<accession>A0A9P8D1V8</accession>
<keyword evidence="1" id="KW-0732">Signal</keyword>
<feature type="signal peptide" evidence="1">
    <location>
        <begin position="1"/>
        <end position="20"/>
    </location>
</feature>
<reference evidence="2" key="1">
    <citation type="submission" date="2021-07" db="EMBL/GenBank/DDBJ databases">
        <title>Draft genome of Mortierella alpina, strain LL118, isolated from an aspen leaf litter sample.</title>
        <authorList>
            <person name="Yang S."/>
            <person name="Vinatzer B.A."/>
        </authorList>
    </citation>
    <scope>NUCLEOTIDE SEQUENCE</scope>
    <source>
        <strain evidence="2">LL118</strain>
    </source>
</reference>
<feature type="chain" id="PRO_5040304617" evidence="1">
    <location>
        <begin position="21"/>
        <end position="273"/>
    </location>
</feature>
<comment type="caution">
    <text evidence="2">The sequence shown here is derived from an EMBL/GenBank/DDBJ whole genome shotgun (WGS) entry which is preliminary data.</text>
</comment>
<evidence type="ECO:0000313" key="3">
    <source>
        <dbReference type="Proteomes" id="UP000717515"/>
    </source>
</evidence>
<sequence>MKIFTALALTLSVFAATTSAVPAPAPGSSLLDPLTEVLPLSGGFTGHRASTMSTEGGSLSSLLRKRGHSHLDDILNALVSVNTQVVVKAILKLKLDLCSDIHAKINVRSTGILTTDADVLVPKISAKVKAEIDSAINTKVDLDVKVMVLDRIQEHGRRCISKYCPHGDDRCLRKHARNIVGEVEALVKLDVDHLFLALKTNLMTHVRAKVKIIIRELGVNLLLEKVHIKATVDAVAQLDLHLNLCAHIIVKGLHVTVFAKVLELIKSILSGLL</sequence>
<gene>
    <name evidence="2" type="ORF">KVV02_006193</name>
</gene>